<sequence>MVVYFEAFATLCAYSGQNIGRALLHQAERYTRKFDRMVIWLDYWPENAAQVRYYQRNGRCPAWPALRETDHS</sequence>
<dbReference type="EMBL" id="CP035758">
    <property type="protein sequence ID" value="QBD80709.1"/>
    <property type="molecule type" value="Genomic_DNA"/>
</dbReference>
<dbReference type="Gene3D" id="3.40.630.30">
    <property type="match status" value="1"/>
</dbReference>
<evidence type="ECO:0000313" key="3">
    <source>
        <dbReference type="Proteomes" id="UP000290365"/>
    </source>
</evidence>
<name>A0A4P6JY46_KTERU</name>
<dbReference type="CDD" id="cd04301">
    <property type="entry name" value="NAT_SF"/>
    <property type="match status" value="1"/>
</dbReference>
<protein>
    <submittedName>
        <fullName evidence="2">GNAT family N-acetyltransferase</fullName>
    </submittedName>
</protein>
<dbReference type="Pfam" id="PF00583">
    <property type="entry name" value="Acetyltransf_1"/>
    <property type="match status" value="1"/>
</dbReference>
<organism evidence="2 3">
    <name type="scientific">Ktedonosporobacter rubrisoli</name>
    <dbReference type="NCBI Taxonomy" id="2509675"/>
    <lineage>
        <taxon>Bacteria</taxon>
        <taxon>Bacillati</taxon>
        <taxon>Chloroflexota</taxon>
        <taxon>Ktedonobacteria</taxon>
        <taxon>Ktedonobacterales</taxon>
        <taxon>Ktedonosporobacteraceae</taxon>
        <taxon>Ktedonosporobacter</taxon>
    </lineage>
</organism>
<dbReference type="KEGG" id="kbs:EPA93_33960"/>
<evidence type="ECO:0000313" key="2">
    <source>
        <dbReference type="EMBL" id="QBD80709.1"/>
    </source>
</evidence>
<dbReference type="SUPFAM" id="SSF55729">
    <property type="entry name" value="Acyl-CoA N-acyltransferases (Nat)"/>
    <property type="match status" value="1"/>
</dbReference>
<dbReference type="OrthoDB" id="7205533at2"/>
<dbReference type="InterPro" id="IPR016181">
    <property type="entry name" value="Acyl_CoA_acyltransferase"/>
</dbReference>
<keyword evidence="3" id="KW-1185">Reference proteome</keyword>
<gene>
    <name evidence="2" type="ORF">EPA93_33960</name>
</gene>
<accession>A0A4P6JY46</accession>
<dbReference type="Proteomes" id="UP000290365">
    <property type="component" value="Chromosome"/>
</dbReference>
<evidence type="ECO:0000259" key="1">
    <source>
        <dbReference type="Pfam" id="PF00583"/>
    </source>
</evidence>
<dbReference type="RefSeq" id="WP_129891771.1">
    <property type="nucleotide sequence ID" value="NZ_CP035758.1"/>
</dbReference>
<dbReference type="InterPro" id="IPR000182">
    <property type="entry name" value="GNAT_dom"/>
</dbReference>
<dbReference type="GO" id="GO:0016747">
    <property type="term" value="F:acyltransferase activity, transferring groups other than amino-acyl groups"/>
    <property type="evidence" value="ECO:0007669"/>
    <property type="project" value="InterPro"/>
</dbReference>
<reference evidence="2 3" key="1">
    <citation type="submission" date="2019-01" db="EMBL/GenBank/DDBJ databases">
        <title>Ktedonosporobacter rubrisoli SCAWS-G2.</title>
        <authorList>
            <person name="Huang Y."/>
            <person name="Yan B."/>
        </authorList>
    </citation>
    <scope>NUCLEOTIDE SEQUENCE [LARGE SCALE GENOMIC DNA]</scope>
    <source>
        <strain evidence="2 3">SCAWS-G2</strain>
    </source>
</reference>
<feature type="domain" description="N-acetyltransferase" evidence="1">
    <location>
        <begin position="3"/>
        <end position="58"/>
    </location>
</feature>
<proteinExistence type="predicted"/>
<dbReference type="AlphaFoldDB" id="A0A4P6JY46"/>
<keyword evidence="2" id="KW-0808">Transferase</keyword>